<dbReference type="InterPro" id="IPR019734">
    <property type="entry name" value="TPR_rpt"/>
</dbReference>
<proteinExistence type="predicted"/>
<accession>A0A7X0ID78</accession>
<evidence type="ECO:0000313" key="4">
    <source>
        <dbReference type="EMBL" id="MBB6472344.1"/>
    </source>
</evidence>
<dbReference type="AlphaFoldDB" id="A0A7X0ID78"/>
<sequence>MRDFLRLRRTAAAAAGVLTVAVAVTAGATFLPTGAPPARTAAAPADVSGVSGPAPGSVKALQERLRRLPGDHQAWAALGAAYVQQARVTADPSSYTKAEQALDRAARLAPGDFAVLTGQAALAAGRHEFAAAVRLARRATEANPYGATAYGVLADAYTQLGDYPAASRAVRRMTDLRPGVSSFTRASYDAELRGDTATARTLMEAALQDAFTPEDRAYCRYHLGELSLRAGDLGAAVRMYDEALRASPGFLPARAGLARAAALGGDLERAAGGYAEVVERLPLPQYVVEYGEVLEKLGRDPSPQWTLLRAQKDLMAAAGVRDDITWAEFEADHGSPATAVRHARAEYARNPNMVAADALAWALHKAGRPREALPYTREATALGWRNALIAHHRALIEKATGRDTTRFTALTREYNPRFDPALPSLARFT</sequence>
<dbReference type="PANTHER" id="PTHR44998:SF1">
    <property type="entry name" value="UDP-N-ACETYLGLUCOSAMINE--PEPTIDE N-ACETYLGLUCOSAMINYLTRANSFERASE 110 KDA SUBUNIT"/>
    <property type="match status" value="1"/>
</dbReference>
<keyword evidence="3" id="KW-0732">Signal</keyword>
<dbReference type="GO" id="GO:0016757">
    <property type="term" value="F:glycosyltransferase activity"/>
    <property type="evidence" value="ECO:0007669"/>
    <property type="project" value="TreeGrafter"/>
</dbReference>
<evidence type="ECO:0000256" key="2">
    <source>
        <dbReference type="SAM" id="MobiDB-lite"/>
    </source>
</evidence>
<dbReference type="PANTHER" id="PTHR44998">
    <property type="match status" value="1"/>
</dbReference>
<reference evidence="4 5" key="1">
    <citation type="submission" date="2020-08" db="EMBL/GenBank/DDBJ databases">
        <title>Sequencing the genomes of 1000 actinobacteria strains.</title>
        <authorList>
            <person name="Klenk H.-P."/>
        </authorList>
    </citation>
    <scope>NUCLEOTIDE SEQUENCE [LARGE SCALE GENOMIC DNA]</scope>
    <source>
        <strain evidence="4 5">DSM 44936</strain>
    </source>
</reference>
<keyword evidence="1" id="KW-0802">TPR repeat</keyword>
<comment type="caution">
    <text evidence="4">The sequence shown here is derived from an EMBL/GenBank/DDBJ whole genome shotgun (WGS) entry which is preliminary data.</text>
</comment>
<dbReference type="Pfam" id="PF13432">
    <property type="entry name" value="TPR_16"/>
    <property type="match status" value="1"/>
</dbReference>
<gene>
    <name evidence="4" type="ORF">BJ992_001775</name>
</gene>
<dbReference type="EMBL" id="JACHIU010000001">
    <property type="protein sequence ID" value="MBB6472344.1"/>
    <property type="molecule type" value="Genomic_DNA"/>
</dbReference>
<dbReference type="SUPFAM" id="SSF48452">
    <property type="entry name" value="TPR-like"/>
    <property type="match status" value="1"/>
</dbReference>
<feature type="chain" id="PRO_5038972464" evidence="3">
    <location>
        <begin position="27"/>
        <end position="429"/>
    </location>
</feature>
<dbReference type="RefSeq" id="WP_184979425.1">
    <property type="nucleotide sequence ID" value="NZ_BAAALO010000012.1"/>
</dbReference>
<dbReference type="Pfam" id="PF14559">
    <property type="entry name" value="TPR_19"/>
    <property type="match status" value="1"/>
</dbReference>
<dbReference type="Gene3D" id="1.25.40.10">
    <property type="entry name" value="Tetratricopeptide repeat domain"/>
    <property type="match status" value="2"/>
</dbReference>
<feature type="signal peptide" evidence="3">
    <location>
        <begin position="1"/>
        <end position="26"/>
    </location>
</feature>
<protein>
    <submittedName>
        <fullName evidence="4">Tetratricopeptide (TPR) repeat protein</fullName>
    </submittedName>
</protein>
<feature type="repeat" description="TPR" evidence="1">
    <location>
        <begin position="147"/>
        <end position="180"/>
    </location>
</feature>
<dbReference type="GO" id="GO:0006493">
    <property type="term" value="P:protein O-linked glycosylation"/>
    <property type="evidence" value="ECO:0007669"/>
    <property type="project" value="TreeGrafter"/>
</dbReference>
<dbReference type="PROSITE" id="PS50005">
    <property type="entry name" value="TPR"/>
    <property type="match status" value="2"/>
</dbReference>
<keyword evidence="5" id="KW-1185">Reference proteome</keyword>
<name>A0A7X0ID78_9ACTN</name>
<dbReference type="SMART" id="SM00028">
    <property type="entry name" value="TPR"/>
    <property type="match status" value="4"/>
</dbReference>
<feature type="compositionally biased region" description="Low complexity" evidence="2">
    <location>
        <begin position="35"/>
        <end position="45"/>
    </location>
</feature>
<evidence type="ECO:0000313" key="5">
    <source>
        <dbReference type="Proteomes" id="UP000555564"/>
    </source>
</evidence>
<organism evidence="4 5">
    <name type="scientific">Sphaerisporangium rubeum</name>
    <dbReference type="NCBI Taxonomy" id="321317"/>
    <lineage>
        <taxon>Bacteria</taxon>
        <taxon>Bacillati</taxon>
        <taxon>Actinomycetota</taxon>
        <taxon>Actinomycetes</taxon>
        <taxon>Streptosporangiales</taxon>
        <taxon>Streptosporangiaceae</taxon>
        <taxon>Sphaerisporangium</taxon>
    </lineage>
</organism>
<evidence type="ECO:0000256" key="1">
    <source>
        <dbReference type="PROSITE-ProRule" id="PRU00339"/>
    </source>
</evidence>
<dbReference type="Proteomes" id="UP000555564">
    <property type="component" value="Unassembled WGS sequence"/>
</dbReference>
<feature type="region of interest" description="Disordered" evidence="2">
    <location>
        <begin position="35"/>
        <end position="54"/>
    </location>
</feature>
<evidence type="ECO:0000256" key="3">
    <source>
        <dbReference type="SAM" id="SignalP"/>
    </source>
</evidence>
<dbReference type="InterPro" id="IPR011990">
    <property type="entry name" value="TPR-like_helical_dom_sf"/>
</dbReference>
<feature type="repeat" description="TPR" evidence="1">
    <location>
        <begin position="217"/>
        <end position="250"/>
    </location>
</feature>